<keyword evidence="3" id="KW-0378">Hydrolase</keyword>
<keyword evidence="1" id="KW-0812">Transmembrane</keyword>
<feature type="transmembrane region" description="Helical" evidence="1">
    <location>
        <begin position="99"/>
        <end position="120"/>
    </location>
</feature>
<feature type="transmembrane region" description="Helical" evidence="1">
    <location>
        <begin position="140"/>
        <end position="163"/>
    </location>
</feature>
<feature type="transmembrane region" description="Helical" evidence="1">
    <location>
        <begin position="191"/>
        <end position="207"/>
    </location>
</feature>
<gene>
    <name evidence="3" type="ORF">ACJHVH_06020</name>
</gene>
<feature type="transmembrane region" description="Helical" evidence="1">
    <location>
        <begin position="214"/>
        <end position="235"/>
    </location>
</feature>
<dbReference type="Pfam" id="PF02517">
    <property type="entry name" value="Rce1-like"/>
    <property type="match status" value="1"/>
</dbReference>
<evidence type="ECO:0000256" key="1">
    <source>
        <dbReference type="SAM" id="Phobius"/>
    </source>
</evidence>
<keyword evidence="4" id="KW-1185">Reference proteome</keyword>
<keyword evidence="1" id="KW-0472">Membrane</keyword>
<dbReference type="EMBL" id="JBJJXE010000008">
    <property type="protein sequence ID" value="MFL1732550.1"/>
    <property type="molecule type" value="Genomic_DNA"/>
</dbReference>
<sequence length="238" mass="27113">MSNKLMTHLNKQLYFHDIVILAVVFFGIAIYDSTLHFIEMLNHGQVAPETLEFDAGGNWRGIATELVALVVAWGYLKYRRFDFKQLNFSFNRWTIPKTVLYVLCASVVATLYETFQYMAFPQLYAAAEVQYGVEEHFGMWSPSLLLFALINGFYEEVFFVGLVALTAKKHLPLAIVLTLLVRFAFHTYQGLAGALTITTLGVVFLLLRRKSDELLPFTLAHSFFDLFGLTLPLYLLGE</sequence>
<dbReference type="EC" id="3.4.-.-" evidence="3"/>
<reference evidence="3 4" key="1">
    <citation type="submission" date="2024-11" db="EMBL/GenBank/DDBJ databases">
        <title>First Report of Moraxella oculi in Brazil in an Infectious Bovine Keratoconjunctivitis Outbreak.</title>
        <authorList>
            <person name="Carvalho C.V."/>
            <person name="Domingues R."/>
            <person name="Coutinho C."/>
            <person name="Honorio N.T.B.S."/>
            <person name="Faza D.R.L.R."/>
            <person name="Carvalho W.A."/>
            <person name="Machado A.B.F."/>
            <person name="Martins M.F."/>
            <person name="Gaspar E.B."/>
        </authorList>
    </citation>
    <scope>NUCLEOTIDE SEQUENCE [LARGE SCALE GENOMIC DNA]</scope>
    <source>
        <strain evidence="3 4">2117LE</strain>
    </source>
</reference>
<feature type="transmembrane region" description="Helical" evidence="1">
    <location>
        <begin position="59"/>
        <end position="78"/>
    </location>
</feature>
<comment type="caution">
    <text evidence="3">The sequence shown here is derived from an EMBL/GenBank/DDBJ whole genome shotgun (WGS) entry which is preliminary data.</text>
</comment>
<dbReference type="Proteomes" id="UP001624684">
    <property type="component" value="Unassembled WGS sequence"/>
</dbReference>
<evidence type="ECO:0000313" key="4">
    <source>
        <dbReference type="Proteomes" id="UP001624684"/>
    </source>
</evidence>
<dbReference type="RefSeq" id="WP_407069137.1">
    <property type="nucleotide sequence ID" value="NZ_JBJJXE010000008.1"/>
</dbReference>
<dbReference type="GO" id="GO:0016787">
    <property type="term" value="F:hydrolase activity"/>
    <property type="evidence" value="ECO:0007669"/>
    <property type="project" value="UniProtKB-KW"/>
</dbReference>
<keyword evidence="1" id="KW-1133">Transmembrane helix</keyword>
<proteinExistence type="predicted"/>
<dbReference type="InterPro" id="IPR003675">
    <property type="entry name" value="Rce1/LyrA-like_dom"/>
</dbReference>
<accession>A0ABW8U6R5</accession>
<organism evidence="3 4">
    <name type="scientific">Moraxella oculi</name>
    <dbReference type="NCBI Taxonomy" id="2940516"/>
    <lineage>
        <taxon>Bacteria</taxon>
        <taxon>Pseudomonadati</taxon>
        <taxon>Pseudomonadota</taxon>
        <taxon>Gammaproteobacteria</taxon>
        <taxon>Moraxellales</taxon>
        <taxon>Moraxellaceae</taxon>
        <taxon>Moraxella</taxon>
    </lineage>
</organism>
<protein>
    <submittedName>
        <fullName evidence="3">CPBP family intramembrane glutamic endopeptidase</fullName>
        <ecNumber evidence="3">3.4.-.-</ecNumber>
    </submittedName>
</protein>
<name>A0ABW8U6R5_9GAMM</name>
<feature type="transmembrane region" description="Helical" evidence="1">
    <location>
        <begin position="12"/>
        <end position="31"/>
    </location>
</feature>
<evidence type="ECO:0000313" key="3">
    <source>
        <dbReference type="EMBL" id="MFL1732550.1"/>
    </source>
</evidence>
<evidence type="ECO:0000259" key="2">
    <source>
        <dbReference type="Pfam" id="PF02517"/>
    </source>
</evidence>
<feature type="domain" description="CAAX prenyl protease 2/Lysostaphin resistance protein A-like" evidence="2">
    <location>
        <begin position="142"/>
        <end position="227"/>
    </location>
</feature>